<evidence type="ECO:0000259" key="6">
    <source>
        <dbReference type="PROSITE" id="PS50043"/>
    </source>
</evidence>
<dbReference type="Gene3D" id="1.10.10.10">
    <property type="entry name" value="Winged helix-like DNA-binding domain superfamily/Winged helix DNA-binding domain"/>
    <property type="match status" value="1"/>
</dbReference>
<dbReference type="SUPFAM" id="SSF46894">
    <property type="entry name" value="C-terminal effector domain of the bipartite response regulators"/>
    <property type="match status" value="1"/>
</dbReference>
<keyword evidence="3" id="KW-0804">Transcription</keyword>
<dbReference type="InterPro" id="IPR016032">
    <property type="entry name" value="Sig_transdc_resp-reg_C-effctor"/>
</dbReference>
<dbReference type="RefSeq" id="WP_160344822.1">
    <property type="nucleotide sequence ID" value="NZ_WSRR01000003.1"/>
</dbReference>
<keyword evidence="5" id="KW-0812">Transmembrane</keyword>
<feature type="transmembrane region" description="Helical" evidence="5">
    <location>
        <begin position="79"/>
        <end position="96"/>
    </location>
</feature>
<comment type="caution">
    <text evidence="7">The sequence shown here is derived from an EMBL/GenBank/DDBJ whole genome shotgun (WGS) entry which is preliminary data.</text>
</comment>
<dbReference type="GO" id="GO:0003677">
    <property type="term" value="F:DNA binding"/>
    <property type="evidence" value="ECO:0007669"/>
    <property type="project" value="UniProtKB-KW"/>
</dbReference>
<dbReference type="Proteomes" id="UP000463388">
    <property type="component" value="Unassembled WGS sequence"/>
</dbReference>
<dbReference type="OrthoDB" id="9808843at2"/>
<feature type="transmembrane region" description="Helical" evidence="5">
    <location>
        <begin position="134"/>
        <end position="152"/>
    </location>
</feature>
<dbReference type="CDD" id="cd06170">
    <property type="entry name" value="LuxR_C_like"/>
    <property type="match status" value="1"/>
</dbReference>
<feature type="transmembrane region" description="Helical" evidence="5">
    <location>
        <begin position="294"/>
        <end position="319"/>
    </location>
</feature>
<feature type="transmembrane region" description="Helical" evidence="5">
    <location>
        <begin position="158"/>
        <end position="179"/>
    </location>
</feature>
<feature type="transmembrane region" description="Helical" evidence="5">
    <location>
        <begin position="53"/>
        <end position="72"/>
    </location>
</feature>
<dbReference type="SMART" id="SM00421">
    <property type="entry name" value="HTH_LUXR"/>
    <property type="match status" value="1"/>
</dbReference>
<evidence type="ECO:0000256" key="5">
    <source>
        <dbReference type="SAM" id="Phobius"/>
    </source>
</evidence>
<name>A0A6N8JKE7_9ACTN</name>
<evidence type="ECO:0000313" key="8">
    <source>
        <dbReference type="Proteomes" id="UP000463388"/>
    </source>
</evidence>
<feature type="transmembrane region" description="Helical" evidence="5">
    <location>
        <begin position="354"/>
        <end position="374"/>
    </location>
</feature>
<protein>
    <recommendedName>
        <fullName evidence="6">HTH luxR-type domain-containing protein</fullName>
    </recommendedName>
</protein>
<dbReference type="PANTHER" id="PTHR44688">
    <property type="entry name" value="DNA-BINDING TRANSCRIPTIONAL ACTIVATOR DEVR_DOSR"/>
    <property type="match status" value="1"/>
</dbReference>
<evidence type="ECO:0000256" key="1">
    <source>
        <dbReference type="ARBA" id="ARBA00023015"/>
    </source>
</evidence>
<keyword evidence="8" id="KW-1185">Reference proteome</keyword>
<evidence type="ECO:0000256" key="2">
    <source>
        <dbReference type="ARBA" id="ARBA00023125"/>
    </source>
</evidence>
<dbReference type="PRINTS" id="PR00038">
    <property type="entry name" value="HTHLUXR"/>
</dbReference>
<keyword evidence="1" id="KW-0805">Transcription regulation</keyword>
<dbReference type="Pfam" id="PF00196">
    <property type="entry name" value="GerE"/>
    <property type="match status" value="1"/>
</dbReference>
<proteinExistence type="predicted"/>
<feature type="transmembrane region" description="Helical" evidence="5">
    <location>
        <begin position="326"/>
        <end position="348"/>
    </location>
</feature>
<reference evidence="7 8" key="1">
    <citation type="submission" date="2019-12" db="EMBL/GenBank/DDBJ databases">
        <title>Microbes associate with the intestines of laboratory mice.</title>
        <authorList>
            <person name="Navarre W."/>
            <person name="Wong E."/>
        </authorList>
    </citation>
    <scope>NUCLEOTIDE SEQUENCE [LARGE SCALE GENOMIC DNA]</scope>
    <source>
        <strain evidence="7 8">NM66_B29</strain>
    </source>
</reference>
<feature type="domain" description="HTH luxR-type" evidence="6">
    <location>
        <begin position="436"/>
        <end position="501"/>
    </location>
</feature>
<feature type="transmembrane region" description="Helical" evidence="5">
    <location>
        <begin position="12"/>
        <end position="33"/>
    </location>
</feature>
<feature type="region of interest" description="Disordered" evidence="4">
    <location>
        <begin position="389"/>
        <end position="411"/>
    </location>
</feature>
<dbReference type="InterPro" id="IPR000792">
    <property type="entry name" value="Tscrpt_reg_LuxR_C"/>
</dbReference>
<dbReference type="EMBL" id="WSRR01000003">
    <property type="protein sequence ID" value="MVX60343.1"/>
    <property type="molecule type" value="Genomic_DNA"/>
</dbReference>
<organism evidence="7 8">
    <name type="scientific">Adlercreutzia mucosicola</name>
    <dbReference type="NCBI Taxonomy" id="580026"/>
    <lineage>
        <taxon>Bacteria</taxon>
        <taxon>Bacillati</taxon>
        <taxon>Actinomycetota</taxon>
        <taxon>Coriobacteriia</taxon>
        <taxon>Eggerthellales</taxon>
        <taxon>Eggerthellaceae</taxon>
        <taxon>Adlercreutzia</taxon>
    </lineage>
</organism>
<feature type="transmembrane region" description="Helical" evidence="5">
    <location>
        <begin position="102"/>
        <end position="122"/>
    </location>
</feature>
<dbReference type="AlphaFoldDB" id="A0A6N8JKE7"/>
<evidence type="ECO:0000256" key="3">
    <source>
        <dbReference type="ARBA" id="ARBA00023163"/>
    </source>
</evidence>
<feature type="transmembrane region" description="Helical" evidence="5">
    <location>
        <begin position="266"/>
        <end position="288"/>
    </location>
</feature>
<sequence length="511" mass="56474">MARKDTFAFDARTIGFAIYLTLSSTSAWGLLWLTALPSVSFGGVGGGETWRSLGYIGALAVFGLGCLFFPSLFKRNTTVPSTLCFTLGFAGIFASALIPDESLRTCAAFLIGLGSALSFIMWMRLLGEQDGAPMVQHIICSSALSAVLYLLLANITYLWFYAATVFAFIALNAVFLYHCRGTVFAGPDSALVVGKDGKDALLNIISSTWRYMFCIASIGYVSGMTRMFVQQSGGSSFSVSISMGIGMFIATMGLALLWLKMAKRLSFSMVYTVLFFVVMTGFLFLPFFGIEYRLFFAGLANGAFSVASIFMMITCFRVARLRQIDLIGVFGVFASIVYGSVLIGRAIGDVASQFYDISQILVITLMSIYVLSFAEVTINFKRKDPEAEFGTTGDEVESSPMQTAHPQDVPDHAQPVRPLIRNVVVAQDMVPIYSRMIKKAYGLSNRETDVLELIIRGRDVARMAETLFVSENTVRSHCKNLYRKLDVHNRQQVFDLVEEFRQQEDSEHVRD</sequence>
<gene>
    <name evidence="7" type="ORF">GKZ27_02550</name>
</gene>
<dbReference type="InterPro" id="IPR036388">
    <property type="entry name" value="WH-like_DNA-bd_sf"/>
</dbReference>
<dbReference type="PANTHER" id="PTHR44688:SF16">
    <property type="entry name" value="DNA-BINDING TRANSCRIPTIONAL ACTIVATOR DEVR_DOSR"/>
    <property type="match status" value="1"/>
</dbReference>
<dbReference type="PROSITE" id="PS50043">
    <property type="entry name" value="HTH_LUXR_2"/>
    <property type="match status" value="1"/>
</dbReference>
<accession>A0A6N8JKE7</accession>
<keyword evidence="5" id="KW-0472">Membrane</keyword>
<feature type="transmembrane region" description="Helical" evidence="5">
    <location>
        <begin position="200"/>
        <end position="221"/>
    </location>
</feature>
<keyword evidence="5" id="KW-1133">Transmembrane helix</keyword>
<dbReference type="GO" id="GO:0006355">
    <property type="term" value="P:regulation of DNA-templated transcription"/>
    <property type="evidence" value="ECO:0007669"/>
    <property type="project" value="InterPro"/>
</dbReference>
<keyword evidence="2" id="KW-0238">DNA-binding</keyword>
<feature type="transmembrane region" description="Helical" evidence="5">
    <location>
        <begin position="241"/>
        <end position="259"/>
    </location>
</feature>
<evidence type="ECO:0000313" key="7">
    <source>
        <dbReference type="EMBL" id="MVX60343.1"/>
    </source>
</evidence>
<evidence type="ECO:0000256" key="4">
    <source>
        <dbReference type="SAM" id="MobiDB-lite"/>
    </source>
</evidence>